<comment type="caution">
    <text evidence="1">The sequence shown here is derived from an EMBL/GenBank/DDBJ whole genome shotgun (WGS) entry which is preliminary data.</text>
</comment>
<gene>
    <name evidence="1" type="ORF">SAMN04487783_0724</name>
</gene>
<name>A0AA94HL26_9MICO</name>
<dbReference type="AlphaFoldDB" id="A0AA94HL26"/>
<dbReference type="Proteomes" id="UP000198506">
    <property type="component" value="Unassembled WGS sequence"/>
</dbReference>
<reference evidence="1 2" key="1">
    <citation type="submission" date="2016-10" db="EMBL/GenBank/DDBJ databases">
        <authorList>
            <person name="Varghese N."/>
            <person name="Submissions S."/>
        </authorList>
    </citation>
    <scope>NUCLEOTIDE SEQUENCE [LARGE SCALE GENOMIC DNA]</scope>
    <source>
        <strain evidence="1 2">IAM 15147</strain>
    </source>
</reference>
<organism evidence="1 2">
    <name type="scientific">Agrococcus baldri</name>
    <dbReference type="NCBI Taxonomy" id="153730"/>
    <lineage>
        <taxon>Bacteria</taxon>
        <taxon>Bacillati</taxon>
        <taxon>Actinomycetota</taxon>
        <taxon>Actinomycetes</taxon>
        <taxon>Micrococcales</taxon>
        <taxon>Microbacteriaceae</taxon>
        <taxon>Agrococcus</taxon>
    </lineage>
</organism>
<evidence type="ECO:0000313" key="1">
    <source>
        <dbReference type="EMBL" id="SFS03204.1"/>
    </source>
</evidence>
<dbReference type="EMBL" id="FOZN01000001">
    <property type="protein sequence ID" value="SFS03204.1"/>
    <property type="molecule type" value="Genomic_DNA"/>
</dbReference>
<protein>
    <submittedName>
        <fullName evidence="1">Uncharacterized protein</fullName>
    </submittedName>
</protein>
<evidence type="ECO:0000313" key="2">
    <source>
        <dbReference type="Proteomes" id="UP000198506"/>
    </source>
</evidence>
<accession>A0AA94HL26</accession>
<proteinExistence type="predicted"/>
<sequence length="225" mass="24563">MTGSIELATTEPGWLAIPDELPQADRAKWVDECVDELQTAWGELWTPEAEGRVRQMLLAGLEERPDAEFVFDVWPVFRTVRVRVQIDMFASATLPDWQAEDFTVLAYEDAPVGPGTMCVRMHDLGTGDGVESTLVDWCAVFDDGERALVVLVESTLPHLLGQILPGLHGMISTLKVTLPDGAPFRAASPAAVLIDDDAIWMSLQLEAARRADDEASSAGDGGEER</sequence>
<dbReference type="RefSeq" id="WP_092915896.1">
    <property type="nucleotide sequence ID" value="NZ_FOZN01000001.1"/>
</dbReference>
<keyword evidence="2" id="KW-1185">Reference proteome</keyword>